<proteinExistence type="predicted"/>
<dbReference type="Proteomes" id="UP000502665">
    <property type="component" value="Chromosome"/>
</dbReference>
<dbReference type="RefSeq" id="WP_171394908.1">
    <property type="nucleotide sequence ID" value="NZ_CP049838.1"/>
</dbReference>
<dbReference type="EMBL" id="CP049838">
    <property type="protein sequence ID" value="QJS99256.1"/>
    <property type="molecule type" value="Genomic_DNA"/>
</dbReference>
<name>A0A6M4WEZ9_9ACTN</name>
<organism evidence="1 2">
    <name type="scientific">Streptomyces asoensis</name>
    <dbReference type="NCBI Taxonomy" id="249586"/>
    <lineage>
        <taxon>Bacteria</taxon>
        <taxon>Bacillati</taxon>
        <taxon>Actinomycetota</taxon>
        <taxon>Actinomycetes</taxon>
        <taxon>Kitasatosporales</taxon>
        <taxon>Streptomycetaceae</taxon>
        <taxon>Streptomyces</taxon>
    </lineage>
</organism>
<protein>
    <recommendedName>
        <fullName evidence="3">HEAT repeat domain-containing protein</fullName>
    </recommendedName>
</protein>
<gene>
    <name evidence="1" type="ORF">G9272_02130</name>
</gene>
<dbReference type="Gene3D" id="1.25.10.10">
    <property type="entry name" value="Leucine-rich Repeat Variant"/>
    <property type="match status" value="1"/>
</dbReference>
<sequence>MDEAVASGTATTPAHHSRSAILDAVRADRTGAVAVRLLQLAHADDPFVRREVMALLHSLAPDGPWPEAAEVALARLSDADEQVRRRAARLVVRTGRQDVALNALGELTDPVVRSVLADSLGGFVSHLRADSLPSVRFLAHLETLRAAPPQQWHALDRALLADALEAARHLRSVGRRWGSVLFRLGRERHTYALAARLLAGPGTSDIGAELAREACHDWRAAAVELLPLLARQCGQVVSPAAAKALTTASISEAAMRTHGALAATVPFTPYPKVRGSSGNPPPSFSCPSAAALLAARPVGIGRLAHAPEIFGALLDAGPLTFRQAAQLYNLTFQRPGRMQAGCAPVWLRHAGPTALPRLLALMTPHLSEYTVGEYYLEGLARMGRQALPALPAVTALIDRRTRIPVNDSTRDAETMLDERLLAAALDARHAIDPHGSHSATTSPPLGPR</sequence>
<evidence type="ECO:0000313" key="2">
    <source>
        <dbReference type="Proteomes" id="UP000502665"/>
    </source>
</evidence>
<dbReference type="AlphaFoldDB" id="A0A6M4WEZ9"/>
<dbReference type="InterPro" id="IPR011989">
    <property type="entry name" value="ARM-like"/>
</dbReference>
<keyword evidence="2" id="KW-1185">Reference proteome</keyword>
<evidence type="ECO:0000313" key="1">
    <source>
        <dbReference type="EMBL" id="QJS99256.1"/>
    </source>
</evidence>
<evidence type="ECO:0008006" key="3">
    <source>
        <dbReference type="Google" id="ProtNLM"/>
    </source>
</evidence>
<dbReference type="SUPFAM" id="SSF48371">
    <property type="entry name" value="ARM repeat"/>
    <property type="match status" value="1"/>
</dbReference>
<accession>A0A6M4WEZ9</accession>
<dbReference type="InterPro" id="IPR016024">
    <property type="entry name" value="ARM-type_fold"/>
</dbReference>
<reference evidence="1" key="1">
    <citation type="submission" date="2020-03" db="EMBL/GenBank/DDBJ databases">
        <title>Molecular networking-based the target discovery of potent antiproliferative macrolactams: 5/6/7/16 polycyclic ansamycins and glycosylated trienomycin from Streptomyces cacaoi subsp. asoensis.</title>
        <authorList>
            <person name="Liu L.-L."/>
        </authorList>
    </citation>
    <scope>NUCLEOTIDE SEQUENCE [LARGE SCALE GENOMIC DNA]</scope>
    <source>
        <strain evidence="1">H2S5</strain>
    </source>
</reference>